<comment type="caution">
    <text evidence="1">The sequence shown here is derived from an EMBL/GenBank/DDBJ whole genome shotgun (WGS) entry which is preliminary data.</text>
</comment>
<gene>
    <name evidence="1" type="ORF">GTZ93_04145</name>
</gene>
<sequence length="417" mass="48199">MTQVFFSDLETHSPSGRFTLTARSPHNGAILRRGGRKASWWWGRRTAFQNEFRFQLLEHIRGSAEPRLVWERWQKWNESSPHQLFVSDTGWSILRTHGPQLIAVSPSGRDVLRVDILGPREGKVGRNAWQADHATYTTAGLFWSKHAWPYFFRDAETDFFIWRTHRGQRLVLDLTHAAILPEADVRAREWDAAEQRDASALLAMLTEQLQEVQALLSKSSTAPQKEVPSELRKHLDRVVGAVVLVGAHRIHACLPLLQQWESVEDWSSVSRSSVFHEASLEEQAFRPIVQQSLRRLGVQPRGFAAYSFLDAKHERYAIPECLPDRRERAATLEKTMSAWEVLQRVGAPDLIHHGTEISDDVERAFEHWEYDFQADGQWTTLQLRWELNSRPPFIAELQERPASWLQSNARERALLER</sequence>
<dbReference type="Proteomes" id="UP000537825">
    <property type="component" value="Unassembled WGS sequence"/>
</dbReference>
<protein>
    <submittedName>
        <fullName evidence="1">Uncharacterized protein</fullName>
    </submittedName>
</protein>
<name>A0A7X4Y4Z0_9BACT</name>
<dbReference type="AlphaFoldDB" id="A0A7X4Y4Z0"/>
<accession>A0A7X4Y4Z0</accession>
<reference evidence="1 2" key="1">
    <citation type="submission" date="2020-01" db="EMBL/GenBank/DDBJ databases">
        <title>The draft genome sequence of Corallococcus exiguus DSM 14696.</title>
        <authorList>
            <person name="Zhang X."/>
            <person name="Zhu H."/>
        </authorList>
    </citation>
    <scope>NUCLEOTIDE SEQUENCE [LARGE SCALE GENOMIC DNA]</scope>
    <source>
        <strain evidence="1 2">DSM 14696</strain>
    </source>
</reference>
<proteinExistence type="predicted"/>
<organism evidence="1 2">
    <name type="scientific">Corallococcus exiguus</name>
    <dbReference type="NCBI Taxonomy" id="83462"/>
    <lineage>
        <taxon>Bacteria</taxon>
        <taxon>Pseudomonadati</taxon>
        <taxon>Myxococcota</taxon>
        <taxon>Myxococcia</taxon>
        <taxon>Myxococcales</taxon>
        <taxon>Cystobacterineae</taxon>
        <taxon>Myxococcaceae</taxon>
        <taxon>Corallococcus</taxon>
    </lineage>
</organism>
<dbReference type="EMBL" id="JAAAPK010000001">
    <property type="protein sequence ID" value="NBC39008.1"/>
    <property type="molecule type" value="Genomic_DNA"/>
</dbReference>
<keyword evidence="2" id="KW-1185">Reference proteome</keyword>
<dbReference type="RefSeq" id="WP_139914836.1">
    <property type="nucleotide sequence ID" value="NZ_CBCSLE010000022.1"/>
</dbReference>
<evidence type="ECO:0000313" key="1">
    <source>
        <dbReference type="EMBL" id="NBC39008.1"/>
    </source>
</evidence>
<evidence type="ECO:0000313" key="2">
    <source>
        <dbReference type="Proteomes" id="UP000537825"/>
    </source>
</evidence>